<evidence type="ECO:0000313" key="1">
    <source>
        <dbReference type="EMBL" id="GAN44662.1"/>
    </source>
</evidence>
<protein>
    <submittedName>
        <fullName evidence="2">ATPase</fullName>
    </submittedName>
</protein>
<gene>
    <name evidence="1" type="ORF">MBSD_1197</name>
    <name evidence="2" type="ORF">MBSD_n1590</name>
</gene>
<proteinExistence type="predicted"/>
<dbReference type="AlphaFoldDB" id="A0A0K8QNK6"/>
<reference evidence="2" key="2">
    <citation type="submission" date="2015-08" db="EMBL/GenBank/DDBJ databases">
        <title>Complete DNA Sequence of Pseudomonas syringae pv. actinidiae, the Causal Agent of Kiwifruit Canker Disease.</title>
        <authorList>
            <person name="Rikkerink E.H.A."/>
            <person name="Fineran P.C."/>
        </authorList>
    </citation>
    <scope>NUCLEOTIDE SEQUENCE</scope>
    <source>
        <strain evidence="2">SkMP5</strain>
    </source>
</reference>
<dbReference type="OrthoDB" id="9915244at2"/>
<dbReference type="EMBL" id="DF970196">
    <property type="protein sequence ID" value="GAP66286.1"/>
    <property type="molecule type" value="Genomic_DNA"/>
</dbReference>
<dbReference type="EMBL" id="DF952378">
    <property type="protein sequence ID" value="GAN44662.1"/>
    <property type="molecule type" value="Genomic_DNA"/>
</dbReference>
<name>A0A0K8QNK6_9GAMM</name>
<reference evidence="1" key="1">
    <citation type="submission" date="2015-03" db="EMBL/GenBank/DDBJ databases">
        <title>Draft genome sequence of Mizugakiibacter sediminis skMP5.</title>
        <authorList>
            <person name="Watanabe T."/>
            <person name="Kojima H."/>
            <person name="Fukui M."/>
        </authorList>
    </citation>
    <scope>NUCLEOTIDE SEQUENCE</scope>
    <source>
        <strain evidence="1">SkMP5</strain>
    </source>
</reference>
<evidence type="ECO:0000313" key="3">
    <source>
        <dbReference type="Proteomes" id="UP000253740"/>
    </source>
</evidence>
<dbReference type="STRING" id="1475481.GCA_000953855_01620"/>
<dbReference type="HOGENOM" id="CLU_1803975_0_0_6"/>
<dbReference type="RefSeq" id="WP_062536818.1">
    <property type="nucleotide sequence ID" value="NZ_DF970196.1"/>
</dbReference>
<accession>A0A0K8QNK6</accession>
<keyword evidence="3" id="KW-1185">Reference proteome</keyword>
<sequence length="143" mass="15367">MFIIMALVPAWANAAETAGDVVKKLAILDARDGFPAGMPASKATNMLARAAALCKPNNEVDDEVAHLGDMIAFTHNLLKKQNLNVSRYDLLDVVNGILGDGKAGHDCAAVLSMYATLRTMKEKQASHIEAYKVIQGLRDNGML</sequence>
<dbReference type="Proteomes" id="UP000253740">
    <property type="component" value="Unassembled WGS sequence"/>
</dbReference>
<organism evidence="2">
    <name type="scientific">Mizugakiibacter sediminis</name>
    <dbReference type="NCBI Taxonomy" id="1475481"/>
    <lineage>
        <taxon>Bacteria</taxon>
        <taxon>Pseudomonadati</taxon>
        <taxon>Pseudomonadota</taxon>
        <taxon>Gammaproteobacteria</taxon>
        <taxon>Lysobacterales</taxon>
        <taxon>Rhodanobacteraceae</taxon>
        <taxon>Mizugakiibacter</taxon>
    </lineage>
</organism>
<evidence type="ECO:0000313" key="2">
    <source>
        <dbReference type="EMBL" id="GAP66286.1"/>
    </source>
</evidence>